<comment type="caution">
    <text evidence="8">The sequence shown here is derived from an EMBL/GenBank/DDBJ whole genome shotgun (WGS) entry which is preliminary data.</text>
</comment>
<feature type="transmembrane region" description="Helical" evidence="6">
    <location>
        <begin position="135"/>
        <end position="154"/>
    </location>
</feature>
<feature type="transmembrane region" description="Helical" evidence="6">
    <location>
        <begin position="160"/>
        <end position="179"/>
    </location>
</feature>
<feature type="transmembrane region" description="Helical" evidence="6">
    <location>
        <begin position="282"/>
        <end position="302"/>
    </location>
</feature>
<feature type="transmembrane region" description="Helical" evidence="6">
    <location>
        <begin position="257"/>
        <end position="276"/>
    </location>
</feature>
<evidence type="ECO:0000256" key="5">
    <source>
        <dbReference type="ARBA" id="ARBA00023136"/>
    </source>
</evidence>
<feature type="transmembrane region" description="Helical" evidence="6">
    <location>
        <begin position="191"/>
        <end position="212"/>
    </location>
</feature>
<feature type="domain" description="EamA" evidence="7">
    <location>
        <begin position="16"/>
        <end position="149"/>
    </location>
</feature>
<protein>
    <submittedName>
        <fullName evidence="8">Drug/metabolite transporter (DMT)-like permease</fullName>
    </submittedName>
</protein>
<evidence type="ECO:0000256" key="1">
    <source>
        <dbReference type="ARBA" id="ARBA00004651"/>
    </source>
</evidence>
<reference evidence="8 9" key="1">
    <citation type="submission" date="2020-08" db="EMBL/GenBank/DDBJ databases">
        <title>Genomic Encyclopedia of Type Strains, Phase IV (KMG-IV): sequencing the most valuable type-strain genomes for metagenomic binning, comparative biology and taxonomic classification.</title>
        <authorList>
            <person name="Goeker M."/>
        </authorList>
    </citation>
    <scope>NUCLEOTIDE SEQUENCE [LARGE SCALE GENOMIC DNA]</scope>
    <source>
        <strain evidence="8 9">DSM 103737</strain>
    </source>
</reference>
<evidence type="ECO:0000313" key="8">
    <source>
        <dbReference type="EMBL" id="MBB4018158.1"/>
    </source>
</evidence>
<keyword evidence="4 6" id="KW-1133">Transmembrane helix</keyword>
<dbReference type="Pfam" id="PF00892">
    <property type="entry name" value="EamA"/>
    <property type="match status" value="2"/>
</dbReference>
<keyword evidence="3 6" id="KW-0812">Transmembrane</keyword>
<evidence type="ECO:0000256" key="6">
    <source>
        <dbReference type="SAM" id="Phobius"/>
    </source>
</evidence>
<dbReference type="InterPro" id="IPR051258">
    <property type="entry name" value="Diverse_Substrate_Transporter"/>
</dbReference>
<feature type="domain" description="EamA" evidence="7">
    <location>
        <begin position="164"/>
        <end position="297"/>
    </location>
</feature>
<sequence>MTLQPLTAARHRLDHAYLLLTLTTLMWGGNAVASKLAVGHITPMVLTSARWIVVCLILLPLYGRALRDNWGKIASHRLRVILMGAFGFTGFNALFYLAGHHTSAVNISIMQGSMPILVLIGALVFFGVRATWLQIVGVIVTLGGVAMTATHGDIATITQLAFNIGDVWMLIACVFYTGYTLALRGRPDVPGLVFFLALAIVACLTSLPLLAWEISAGDAYWPTWQGYLVLVFVALFPSLLSQITFMRGVELIGPSRAGVFVNLVPVFGALLAVLIVGEPFGWHHAVAMAMVLGGIFIAERLGRKIG</sequence>
<evidence type="ECO:0000256" key="2">
    <source>
        <dbReference type="ARBA" id="ARBA00022475"/>
    </source>
</evidence>
<evidence type="ECO:0000256" key="4">
    <source>
        <dbReference type="ARBA" id="ARBA00022989"/>
    </source>
</evidence>
<dbReference type="InterPro" id="IPR037185">
    <property type="entry name" value="EmrE-like"/>
</dbReference>
<dbReference type="RefSeq" id="WP_019404003.1">
    <property type="nucleotide sequence ID" value="NZ_JACIEN010000003.1"/>
</dbReference>
<evidence type="ECO:0000259" key="7">
    <source>
        <dbReference type="Pfam" id="PF00892"/>
    </source>
</evidence>
<feature type="transmembrane region" description="Helical" evidence="6">
    <location>
        <begin position="224"/>
        <end position="245"/>
    </location>
</feature>
<feature type="transmembrane region" description="Helical" evidence="6">
    <location>
        <begin position="78"/>
        <end position="98"/>
    </location>
</feature>
<dbReference type="InterPro" id="IPR000620">
    <property type="entry name" value="EamA_dom"/>
</dbReference>
<evidence type="ECO:0000256" key="3">
    <source>
        <dbReference type="ARBA" id="ARBA00022692"/>
    </source>
</evidence>
<dbReference type="PANTHER" id="PTHR42920:SF11">
    <property type="entry name" value="INNER MEMBRANE PROTEIN YTFF"/>
    <property type="match status" value="1"/>
</dbReference>
<dbReference type="GO" id="GO:0005886">
    <property type="term" value="C:plasma membrane"/>
    <property type="evidence" value="ECO:0007669"/>
    <property type="project" value="UniProtKB-SubCell"/>
</dbReference>
<keyword evidence="2" id="KW-1003">Cell membrane</keyword>
<feature type="transmembrane region" description="Helical" evidence="6">
    <location>
        <begin position="49"/>
        <end position="66"/>
    </location>
</feature>
<dbReference type="AlphaFoldDB" id="A0A840C3D1"/>
<keyword evidence="5 6" id="KW-0472">Membrane</keyword>
<gene>
    <name evidence="8" type="ORF">GGR16_003192</name>
</gene>
<dbReference type="PANTHER" id="PTHR42920">
    <property type="entry name" value="OS03G0707200 PROTEIN-RELATED"/>
    <property type="match status" value="1"/>
</dbReference>
<dbReference type="Proteomes" id="UP000577362">
    <property type="component" value="Unassembled WGS sequence"/>
</dbReference>
<dbReference type="EMBL" id="JACIEN010000003">
    <property type="protein sequence ID" value="MBB4018158.1"/>
    <property type="molecule type" value="Genomic_DNA"/>
</dbReference>
<comment type="subcellular location">
    <subcellularLocation>
        <location evidence="1">Cell membrane</location>
        <topology evidence="1">Multi-pass membrane protein</topology>
    </subcellularLocation>
</comment>
<feature type="transmembrane region" description="Helical" evidence="6">
    <location>
        <begin position="104"/>
        <end position="128"/>
    </location>
</feature>
<name>A0A840C3D1_9HYPH</name>
<dbReference type="SUPFAM" id="SSF103481">
    <property type="entry name" value="Multidrug resistance efflux transporter EmrE"/>
    <property type="match status" value="2"/>
</dbReference>
<keyword evidence="9" id="KW-1185">Reference proteome</keyword>
<evidence type="ECO:0000313" key="9">
    <source>
        <dbReference type="Proteomes" id="UP000577362"/>
    </source>
</evidence>
<organism evidence="8 9">
    <name type="scientific">Chelatococcus caeni</name>
    <dbReference type="NCBI Taxonomy" id="1348468"/>
    <lineage>
        <taxon>Bacteria</taxon>
        <taxon>Pseudomonadati</taxon>
        <taxon>Pseudomonadota</taxon>
        <taxon>Alphaproteobacteria</taxon>
        <taxon>Hyphomicrobiales</taxon>
        <taxon>Chelatococcaceae</taxon>
        <taxon>Chelatococcus</taxon>
    </lineage>
</organism>
<proteinExistence type="predicted"/>
<accession>A0A840C3D1</accession>